<dbReference type="InterPro" id="IPR008727">
    <property type="entry name" value="PAAR_motif"/>
</dbReference>
<reference evidence="1 2" key="1">
    <citation type="submission" date="2020-10" db="EMBL/GenBank/DDBJ databases">
        <title>Phylogeny of dyella-like bacteria.</title>
        <authorList>
            <person name="Fu J."/>
        </authorList>
    </citation>
    <scope>NUCLEOTIDE SEQUENCE [LARGE SCALE GENOMIC DNA]</scope>
    <source>
        <strain evidence="1 2">DHOB09</strain>
    </source>
</reference>
<protein>
    <submittedName>
        <fullName evidence="1">PAAR domain-containing protein</fullName>
    </submittedName>
</protein>
<organism evidence="1 2">
    <name type="scientific">Dyella caseinilytica</name>
    <dbReference type="NCBI Taxonomy" id="1849581"/>
    <lineage>
        <taxon>Bacteria</taxon>
        <taxon>Pseudomonadati</taxon>
        <taxon>Pseudomonadota</taxon>
        <taxon>Gammaproteobacteria</taxon>
        <taxon>Lysobacterales</taxon>
        <taxon>Rhodanobacteraceae</taxon>
        <taxon>Dyella</taxon>
    </lineage>
</organism>
<gene>
    <name evidence="1" type="ORF">ISN74_04730</name>
</gene>
<name>A0ABX7GXU9_9GAMM</name>
<evidence type="ECO:0000313" key="1">
    <source>
        <dbReference type="EMBL" id="QRN54669.1"/>
    </source>
</evidence>
<accession>A0ABX7GXU9</accession>
<sequence>MSDYAQNTSAAKDAVKAIHLFATVGSPTARGGWVSDASSDMKISGLAVPCVGDTVTYSDGSKAVIIDGAGFGASYLDKPFALVGSRLDNGDHITATLQACGHGVTEYQGKPIEGLFDPSYVHPFKVLDV</sequence>
<dbReference type="Pfam" id="PF05488">
    <property type="entry name" value="PAAR_motif"/>
    <property type="match status" value="1"/>
</dbReference>
<dbReference type="RefSeq" id="WP_188797874.1">
    <property type="nucleotide sequence ID" value="NZ_BMIZ01000001.1"/>
</dbReference>
<dbReference type="EMBL" id="CP064030">
    <property type="protein sequence ID" value="QRN54669.1"/>
    <property type="molecule type" value="Genomic_DNA"/>
</dbReference>
<dbReference type="Proteomes" id="UP000663181">
    <property type="component" value="Chromosome"/>
</dbReference>
<proteinExistence type="predicted"/>
<evidence type="ECO:0000313" key="2">
    <source>
        <dbReference type="Proteomes" id="UP000663181"/>
    </source>
</evidence>
<keyword evidence="2" id="KW-1185">Reference proteome</keyword>